<dbReference type="EC" id="2.5.1.39" evidence="9"/>
<dbReference type="PANTHER" id="PTHR11048:SF28">
    <property type="entry name" value="4-HYDROXYBENZOATE POLYPRENYLTRANSFERASE, MITOCHONDRIAL"/>
    <property type="match status" value="1"/>
</dbReference>
<comment type="caution">
    <text evidence="11">The sequence shown here is derived from an EMBL/GenBank/DDBJ whole genome shotgun (WGS) entry which is preliminary data.</text>
</comment>
<evidence type="ECO:0000313" key="12">
    <source>
        <dbReference type="Proteomes" id="UP000772151"/>
    </source>
</evidence>
<dbReference type="FunFam" id="1.20.120.1780:FF:000001">
    <property type="entry name" value="4-hydroxybenzoate octaprenyltransferase"/>
    <property type="match status" value="1"/>
</dbReference>
<feature type="transmembrane region" description="Helical" evidence="10">
    <location>
        <begin position="286"/>
        <end position="306"/>
    </location>
</feature>
<accession>A0A927WGF4</accession>
<feature type="transmembrane region" description="Helical" evidence="10">
    <location>
        <begin position="114"/>
        <end position="142"/>
    </location>
</feature>
<sequence>MAGRNQHERRNQGPRRCQVEGAWSGLIDIKAHINNVALHHTIFDLPFAFMGAVLAANGTPTIHDLIFIALAITTGRAAAMALDNLADLKYDKLQPRMSYRAMVSGRISKREAKVFIVICLLLMVLSVMQLHPICIYLLPLAALPFLIYPFTKRFTGWCHLFLGLAIAMAPAGGWVAISGQITTPMVLLCIAVALWIGAFDAMYGAQDEEFDKSQGLHSLAVSYGAPNAFKLSAAMHVICIACFFAVGVMLSLGQLYFVGVGIAAGTLIYQHRIVSPTDFSRVTQGYFMRNGIVSVAIFVCTWLSFYL</sequence>
<keyword evidence="7 10" id="KW-1133">Transmembrane helix</keyword>
<dbReference type="InterPro" id="IPR044878">
    <property type="entry name" value="UbiA_sf"/>
</dbReference>
<comment type="subcellular location">
    <subcellularLocation>
        <location evidence="2">Membrane</location>
        <topology evidence="2">Multi-pass membrane protein</topology>
    </subcellularLocation>
</comment>
<dbReference type="AlphaFoldDB" id="A0A927WGF4"/>
<dbReference type="InterPro" id="IPR000537">
    <property type="entry name" value="UbiA_prenyltransferase"/>
</dbReference>
<dbReference type="NCBIfam" id="TIGR01475">
    <property type="entry name" value="ubiA_other"/>
    <property type="match status" value="1"/>
</dbReference>
<keyword evidence="4" id="KW-1003">Cell membrane</keyword>
<evidence type="ECO:0000256" key="2">
    <source>
        <dbReference type="ARBA" id="ARBA00004141"/>
    </source>
</evidence>
<dbReference type="FunFam" id="1.10.357.140:FF:000008">
    <property type="entry name" value="4-hydroxybenzoate octaprenyltransferase"/>
    <property type="match status" value="1"/>
</dbReference>
<organism evidence="11 12">
    <name type="scientific">Selenomonas ruminantium</name>
    <dbReference type="NCBI Taxonomy" id="971"/>
    <lineage>
        <taxon>Bacteria</taxon>
        <taxon>Bacillati</taxon>
        <taxon>Bacillota</taxon>
        <taxon>Negativicutes</taxon>
        <taxon>Selenomonadales</taxon>
        <taxon>Selenomonadaceae</taxon>
        <taxon>Selenomonas</taxon>
    </lineage>
</organism>
<dbReference type="CDD" id="cd13959">
    <property type="entry name" value="PT_UbiA_COQ2"/>
    <property type="match status" value="1"/>
</dbReference>
<evidence type="ECO:0000256" key="4">
    <source>
        <dbReference type="ARBA" id="ARBA00022519"/>
    </source>
</evidence>
<gene>
    <name evidence="11" type="ORF">E7203_02260</name>
</gene>
<keyword evidence="4" id="KW-0997">Cell inner membrane</keyword>
<dbReference type="PANTHER" id="PTHR11048">
    <property type="entry name" value="PRENYLTRANSFERASES"/>
    <property type="match status" value="1"/>
</dbReference>
<evidence type="ECO:0000256" key="1">
    <source>
        <dbReference type="ARBA" id="ARBA00001946"/>
    </source>
</evidence>
<comment type="similarity">
    <text evidence="3">Belongs to the UbiA prenyltransferase family.</text>
</comment>
<proteinExistence type="inferred from homology"/>
<comment type="cofactor">
    <cofactor evidence="1">
        <name>Mg(2+)</name>
        <dbReference type="ChEBI" id="CHEBI:18420"/>
    </cofactor>
</comment>
<keyword evidence="6 10" id="KW-0812">Transmembrane</keyword>
<evidence type="ECO:0000256" key="10">
    <source>
        <dbReference type="SAM" id="Phobius"/>
    </source>
</evidence>
<keyword evidence="8 10" id="KW-0472">Membrane</keyword>
<evidence type="ECO:0000256" key="9">
    <source>
        <dbReference type="ARBA" id="ARBA00034524"/>
    </source>
</evidence>
<feature type="transmembrane region" description="Helical" evidence="10">
    <location>
        <begin position="154"/>
        <end position="177"/>
    </location>
</feature>
<evidence type="ECO:0000256" key="5">
    <source>
        <dbReference type="ARBA" id="ARBA00022679"/>
    </source>
</evidence>
<dbReference type="GO" id="GO:0006744">
    <property type="term" value="P:ubiquinone biosynthetic process"/>
    <property type="evidence" value="ECO:0007669"/>
    <property type="project" value="TreeGrafter"/>
</dbReference>
<evidence type="ECO:0000313" key="11">
    <source>
        <dbReference type="EMBL" id="MBE6084291.1"/>
    </source>
</evidence>
<evidence type="ECO:0000256" key="8">
    <source>
        <dbReference type="ARBA" id="ARBA00023136"/>
    </source>
</evidence>
<reference evidence="11" key="1">
    <citation type="submission" date="2019-04" db="EMBL/GenBank/DDBJ databases">
        <title>Evolution of Biomass-Degrading Anaerobic Consortia Revealed by Metagenomics.</title>
        <authorList>
            <person name="Peng X."/>
        </authorList>
    </citation>
    <scope>NUCLEOTIDE SEQUENCE</scope>
    <source>
        <strain evidence="11">SIG242</strain>
    </source>
</reference>
<dbReference type="Gene3D" id="1.10.357.140">
    <property type="entry name" value="UbiA prenyltransferase"/>
    <property type="match status" value="1"/>
</dbReference>
<name>A0A927WGF4_SELRU</name>
<evidence type="ECO:0000256" key="3">
    <source>
        <dbReference type="ARBA" id="ARBA00005985"/>
    </source>
</evidence>
<dbReference type="EMBL" id="SVCA01000001">
    <property type="protein sequence ID" value="MBE6084291.1"/>
    <property type="molecule type" value="Genomic_DNA"/>
</dbReference>
<dbReference type="Gene3D" id="1.20.120.1780">
    <property type="entry name" value="UbiA prenyltransferase"/>
    <property type="match status" value="1"/>
</dbReference>
<feature type="transmembrane region" description="Helical" evidence="10">
    <location>
        <begin position="184"/>
        <end position="205"/>
    </location>
</feature>
<protein>
    <recommendedName>
        <fullName evidence="9">4-hydroxybenzoate polyprenyltransferase</fullName>
        <ecNumber evidence="9">2.5.1.39</ecNumber>
    </recommendedName>
</protein>
<dbReference type="GO" id="GO:0008412">
    <property type="term" value="F:4-hydroxybenzoate polyprenyltransferase activity"/>
    <property type="evidence" value="ECO:0007669"/>
    <property type="project" value="UniProtKB-EC"/>
</dbReference>
<evidence type="ECO:0000256" key="6">
    <source>
        <dbReference type="ARBA" id="ARBA00022692"/>
    </source>
</evidence>
<dbReference type="Pfam" id="PF01040">
    <property type="entry name" value="UbiA"/>
    <property type="match status" value="1"/>
</dbReference>
<feature type="transmembrane region" description="Helical" evidence="10">
    <location>
        <begin position="255"/>
        <end position="274"/>
    </location>
</feature>
<dbReference type="Proteomes" id="UP000772151">
    <property type="component" value="Unassembled WGS sequence"/>
</dbReference>
<keyword evidence="5" id="KW-0808">Transferase</keyword>
<dbReference type="GO" id="GO:0005886">
    <property type="term" value="C:plasma membrane"/>
    <property type="evidence" value="ECO:0007669"/>
    <property type="project" value="TreeGrafter"/>
</dbReference>
<evidence type="ECO:0000256" key="7">
    <source>
        <dbReference type="ARBA" id="ARBA00022989"/>
    </source>
</evidence>
<dbReference type="InterPro" id="IPR006371">
    <property type="entry name" value="Polyprenyltransferase_UbiA-li"/>
</dbReference>
<feature type="transmembrane region" description="Helical" evidence="10">
    <location>
        <begin position="225"/>
        <end position="248"/>
    </location>
</feature>
<dbReference type="InterPro" id="IPR039653">
    <property type="entry name" value="Prenyltransferase"/>
</dbReference>